<evidence type="ECO:0000313" key="3">
    <source>
        <dbReference type="EMBL" id="MCP9000812.1"/>
    </source>
</evidence>
<comment type="caution">
    <text evidence="3">The sequence shown here is derived from an EMBL/GenBank/DDBJ whole genome shotgun (WGS) entry which is preliminary data.</text>
</comment>
<name>A0ABT1LQR1_9MICC</name>
<dbReference type="RefSeq" id="WP_254751126.1">
    <property type="nucleotide sequence ID" value="NZ_JANCLV010000009.1"/>
</dbReference>
<feature type="compositionally biased region" description="Basic and acidic residues" evidence="1">
    <location>
        <begin position="244"/>
        <end position="266"/>
    </location>
</feature>
<organism evidence="3 4">
    <name type="scientific">Pseudarthrobacter humi</name>
    <dbReference type="NCBI Taxonomy" id="2952523"/>
    <lineage>
        <taxon>Bacteria</taxon>
        <taxon>Bacillati</taxon>
        <taxon>Actinomycetota</taxon>
        <taxon>Actinomycetes</taxon>
        <taxon>Micrococcales</taxon>
        <taxon>Micrococcaceae</taxon>
        <taxon>Pseudarthrobacter</taxon>
    </lineage>
</organism>
<gene>
    <name evidence="3" type="ORF">NFC73_13920</name>
</gene>
<evidence type="ECO:0000256" key="1">
    <source>
        <dbReference type="SAM" id="MobiDB-lite"/>
    </source>
</evidence>
<keyword evidence="4" id="KW-1185">Reference proteome</keyword>
<keyword evidence="2" id="KW-1133">Transmembrane helix</keyword>
<feature type="compositionally biased region" description="Low complexity" evidence="1">
    <location>
        <begin position="8"/>
        <end position="22"/>
    </location>
</feature>
<feature type="transmembrane region" description="Helical" evidence="2">
    <location>
        <begin position="43"/>
        <end position="68"/>
    </location>
</feature>
<evidence type="ECO:0000313" key="4">
    <source>
        <dbReference type="Proteomes" id="UP001524318"/>
    </source>
</evidence>
<protein>
    <recommendedName>
        <fullName evidence="5">Tetratricopeptide repeat protein</fullName>
    </recommendedName>
</protein>
<proteinExistence type="predicted"/>
<evidence type="ECO:0000256" key="2">
    <source>
        <dbReference type="SAM" id="Phobius"/>
    </source>
</evidence>
<dbReference type="Proteomes" id="UP001524318">
    <property type="component" value="Unassembled WGS sequence"/>
</dbReference>
<keyword evidence="2" id="KW-0472">Membrane</keyword>
<feature type="compositionally biased region" description="Polar residues" evidence="1">
    <location>
        <begin position="233"/>
        <end position="243"/>
    </location>
</feature>
<reference evidence="3 4" key="1">
    <citation type="submission" date="2022-06" db="EMBL/GenBank/DDBJ databases">
        <title>Pseudarthrobacter sp. strain RMG13 Genome sequencing and assembly.</title>
        <authorList>
            <person name="Kim I."/>
        </authorList>
    </citation>
    <scope>NUCLEOTIDE SEQUENCE [LARGE SCALE GENOMIC DNA]</scope>
    <source>
        <strain evidence="3 4">RMG13</strain>
    </source>
</reference>
<dbReference type="EMBL" id="JANCLV010000009">
    <property type="protein sequence ID" value="MCP9000812.1"/>
    <property type="molecule type" value="Genomic_DNA"/>
</dbReference>
<sequence length="275" mass="29127">MKRPTPTQASQESPAPEEQAPQKPAPPVTSRDRRERRERRRRLLWWSALPALLVLCLAAKLLSVGILADTAARSFSAGDSGGVADAAGGLRTANFIEPHKAPFAEGDGLFLAGDFAAARQRFEEALSLAGTVDECVVRVNLALTIERLGDAAAKTEDPTAAARLFAEGVAVVEAAPEGCFASGAAAGAESGAGEQLKQAAERLQQKADAAAADNTTPQPPEGPGQDRPPADPGQQSQLEQLRNNAREAQSERNSGQERDEYLRDDDFGPGVDRPW</sequence>
<keyword evidence="2" id="KW-0812">Transmembrane</keyword>
<feature type="region of interest" description="Disordered" evidence="1">
    <location>
        <begin position="1"/>
        <end position="34"/>
    </location>
</feature>
<evidence type="ECO:0008006" key="5">
    <source>
        <dbReference type="Google" id="ProtNLM"/>
    </source>
</evidence>
<feature type="region of interest" description="Disordered" evidence="1">
    <location>
        <begin position="192"/>
        <end position="275"/>
    </location>
</feature>
<accession>A0ABT1LQR1</accession>